<comment type="function">
    <text evidence="5">Nucleotidase that shows phosphatase activity on nucleoside 5'-monophosphates.</text>
</comment>
<feature type="binding site" evidence="5">
    <location>
        <position position="8"/>
    </location>
    <ligand>
        <name>a divalent metal cation</name>
        <dbReference type="ChEBI" id="CHEBI:60240"/>
    </ligand>
</feature>
<dbReference type="RefSeq" id="WP_321391021.1">
    <property type="nucleotide sequence ID" value="NZ_CP139487.1"/>
</dbReference>
<dbReference type="EMBL" id="CP139487">
    <property type="protein sequence ID" value="WPU63739.1"/>
    <property type="molecule type" value="Genomic_DNA"/>
</dbReference>
<keyword evidence="5" id="KW-0963">Cytoplasm</keyword>
<evidence type="ECO:0000256" key="4">
    <source>
        <dbReference type="ARBA" id="ARBA00022801"/>
    </source>
</evidence>
<dbReference type="EC" id="3.1.3.5" evidence="5"/>
<feature type="binding site" evidence="5">
    <location>
        <position position="9"/>
    </location>
    <ligand>
        <name>a divalent metal cation</name>
        <dbReference type="ChEBI" id="CHEBI:60240"/>
    </ligand>
</feature>
<evidence type="ECO:0000259" key="6">
    <source>
        <dbReference type="Pfam" id="PF01975"/>
    </source>
</evidence>
<gene>
    <name evidence="5 7" type="primary">surE</name>
    <name evidence="7" type="ORF">SOO65_13675</name>
</gene>
<comment type="subcellular location">
    <subcellularLocation>
        <location evidence="5">Cytoplasm</location>
    </subcellularLocation>
</comment>
<keyword evidence="4 5" id="KW-0378">Hydrolase</keyword>
<dbReference type="GO" id="GO:0005737">
    <property type="term" value="C:cytoplasm"/>
    <property type="evidence" value="ECO:0007669"/>
    <property type="project" value="UniProtKB-SubCell"/>
</dbReference>
<dbReference type="GO" id="GO:0000166">
    <property type="term" value="F:nucleotide binding"/>
    <property type="evidence" value="ECO:0007669"/>
    <property type="project" value="UniProtKB-KW"/>
</dbReference>
<dbReference type="PANTHER" id="PTHR30457">
    <property type="entry name" value="5'-NUCLEOTIDASE SURE"/>
    <property type="match status" value="1"/>
</dbReference>
<sequence length="258" mass="28532">MNILLANDDGVHAPGIHSLYDELSGHYQTTMIAPLEERSTTGHSLSLDKPLRLEKIRPNIYGCSGFPADCVLMGLGHVMKQNRPEVVISGINRGANLGQDLYYSGTIAAAREAAFHDVPAIAVSLVFNAVNEEHRYHTAAKVIRMCLEAGLHKHCPPKTLININVPNLDLAEIKGCKLTEIGFRRYSEEIHARMDARNREYFWIAGVYEGFAANIESDCQAVMDGYVAITPHVLIDRIPRDYSGLGQCIEKLNAKFSA</sequence>
<dbReference type="GO" id="GO:0008253">
    <property type="term" value="F:5'-nucleotidase activity"/>
    <property type="evidence" value="ECO:0007669"/>
    <property type="project" value="UniProtKB-UniRule"/>
</dbReference>
<dbReference type="NCBIfam" id="TIGR00087">
    <property type="entry name" value="surE"/>
    <property type="match status" value="1"/>
</dbReference>
<evidence type="ECO:0000256" key="3">
    <source>
        <dbReference type="ARBA" id="ARBA00022723"/>
    </source>
</evidence>
<comment type="similarity">
    <text evidence="2 5">Belongs to the SurE nucleotidase family.</text>
</comment>
<name>A0AAX4HKI8_9BACT</name>
<accession>A0AAX4HKI8</accession>
<dbReference type="GO" id="GO:0046872">
    <property type="term" value="F:metal ion binding"/>
    <property type="evidence" value="ECO:0007669"/>
    <property type="project" value="UniProtKB-UniRule"/>
</dbReference>
<comment type="catalytic activity">
    <reaction evidence="1 5">
        <text>a ribonucleoside 5'-phosphate + H2O = a ribonucleoside + phosphate</text>
        <dbReference type="Rhea" id="RHEA:12484"/>
        <dbReference type="ChEBI" id="CHEBI:15377"/>
        <dbReference type="ChEBI" id="CHEBI:18254"/>
        <dbReference type="ChEBI" id="CHEBI:43474"/>
        <dbReference type="ChEBI" id="CHEBI:58043"/>
        <dbReference type="EC" id="3.1.3.5"/>
    </reaction>
</comment>
<evidence type="ECO:0000256" key="5">
    <source>
        <dbReference type="HAMAP-Rule" id="MF_00060"/>
    </source>
</evidence>
<dbReference type="SUPFAM" id="SSF64167">
    <property type="entry name" value="SurE-like"/>
    <property type="match status" value="1"/>
</dbReference>
<dbReference type="HAMAP" id="MF_00060">
    <property type="entry name" value="SurE"/>
    <property type="match status" value="1"/>
</dbReference>
<feature type="domain" description="Survival protein SurE-like phosphatase/nucleotidase" evidence="6">
    <location>
        <begin position="3"/>
        <end position="187"/>
    </location>
</feature>
<keyword evidence="3 5" id="KW-0479">Metal-binding</keyword>
<keyword evidence="5" id="KW-0547">Nucleotide-binding</keyword>
<proteinExistence type="inferred from homology"/>
<keyword evidence="8" id="KW-1185">Reference proteome</keyword>
<dbReference type="PANTHER" id="PTHR30457:SF0">
    <property type="entry name" value="PHOSPHATASE, PUTATIVE (AFU_ORTHOLOGUE AFUA_4G01070)-RELATED"/>
    <property type="match status" value="1"/>
</dbReference>
<comment type="cofactor">
    <cofactor evidence="5">
        <name>a divalent metal cation</name>
        <dbReference type="ChEBI" id="CHEBI:60240"/>
    </cofactor>
    <text evidence="5">Binds 1 divalent metal cation per subunit.</text>
</comment>
<protein>
    <recommendedName>
        <fullName evidence="5">5'-nucleotidase SurE</fullName>
        <ecNumber evidence="5">3.1.3.5</ecNumber>
    </recommendedName>
    <alternativeName>
        <fullName evidence="5">Nucleoside 5'-monophosphate phosphohydrolase</fullName>
    </alternativeName>
</protein>
<dbReference type="Proteomes" id="UP001324634">
    <property type="component" value="Chromosome"/>
</dbReference>
<dbReference type="AlphaFoldDB" id="A0AAX4HKI8"/>
<dbReference type="KEGG" id="psti:SOO65_13675"/>
<dbReference type="InterPro" id="IPR036523">
    <property type="entry name" value="SurE-like_sf"/>
</dbReference>
<organism evidence="7 8">
    <name type="scientific">Peredibacter starrii</name>
    <dbReference type="NCBI Taxonomy" id="28202"/>
    <lineage>
        <taxon>Bacteria</taxon>
        <taxon>Pseudomonadati</taxon>
        <taxon>Bdellovibrionota</taxon>
        <taxon>Bacteriovoracia</taxon>
        <taxon>Bacteriovoracales</taxon>
        <taxon>Bacteriovoracaceae</taxon>
        <taxon>Peredibacter</taxon>
    </lineage>
</organism>
<dbReference type="Pfam" id="PF01975">
    <property type="entry name" value="SurE"/>
    <property type="match status" value="1"/>
</dbReference>
<dbReference type="NCBIfam" id="NF001490">
    <property type="entry name" value="PRK00346.1-4"/>
    <property type="match status" value="1"/>
</dbReference>
<evidence type="ECO:0000256" key="1">
    <source>
        <dbReference type="ARBA" id="ARBA00000815"/>
    </source>
</evidence>
<dbReference type="Gene3D" id="3.40.1210.10">
    <property type="entry name" value="Survival protein SurE-like phosphatase/nucleotidase"/>
    <property type="match status" value="1"/>
</dbReference>
<dbReference type="InterPro" id="IPR002828">
    <property type="entry name" value="SurE-like_Pase/nucleotidase"/>
</dbReference>
<feature type="binding site" evidence="5">
    <location>
        <position position="39"/>
    </location>
    <ligand>
        <name>a divalent metal cation</name>
        <dbReference type="ChEBI" id="CHEBI:60240"/>
    </ligand>
</feature>
<dbReference type="InterPro" id="IPR030048">
    <property type="entry name" value="SurE"/>
</dbReference>
<evidence type="ECO:0000313" key="7">
    <source>
        <dbReference type="EMBL" id="WPU63739.1"/>
    </source>
</evidence>
<feature type="binding site" evidence="5">
    <location>
        <position position="92"/>
    </location>
    <ligand>
        <name>a divalent metal cation</name>
        <dbReference type="ChEBI" id="CHEBI:60240"/>
    </ligand>
</feature>
<evidence type="ECO:0000256" key="2">
    <source>
        <dbReference type="ARBA" id="ARBA00011062"/>
    </source>
</evidence>
<evidence type="ECO:0000313" key="8">
    <source>
        <dbReference type="Proteomes" id="UP001324634"/>
    </source>
</evidence>
<reference evidence="7 8" key="1">
    <citation type="submission" date="2023-11" db="EMBL/GenBank/DDBJ databases">
        <title>Peredibacter starrii A3.12.</title>
        <authorList>
            <person name="Mitchell R.J."/>
        </authorList>
    </citation>
    <scope>NUCLEOTIDE SEQUENCE [LARGE SCALE GENOMIC DNA]</scope>
    <source>
        <strain evidence="7 8">A3.12</strain>
    </source>
</reference>